<keyword evidence="2" id="KW-1185">Reference proteome</keyword>
<name>A0A165ZWS3_DAUCS</name>
<reference evidence="1" key="1">
    <citation type="journal article" date="2016" name="Nat. Genet.">
        <title>A high-quality carrot genome assembly provides new insights into carotenoid accumulation and asterid genome evolution.</title>
        <authorList>
            <person name="Iorizzo M."/>
            <person name="Ellison S."/>
            <person name="Senalik D."/>
            <person name="Zeng P."/>
            <person name="Satapoomin P."/>
            <person name="Huang J."/>
            <person name="Bowman M."/>
            <person name="Iovene M."/>
            <person name="Sanseverino W."/>
            <person name="Cavagnaro P."/>
            <person name="Yildiz M."/>
            <person name="Macko-Podgorni A."/>
            <person name="Moranska E."/>
            <person name="Grzebelus E."/>
            <person name="Grzebelus D."/>
            <person name="Ashrafi H."/>
            <person name="Zheng Z."/>
            <person name="Cheng S."/>
            <person name="Spooner D."/>
            <person name="Van Deynze A."/>
            <person name="Simon P."/>
        </authorList>
    </citation>
    <scope>NUCLEOTIDE SEQUENCE</scope>
    <source>
        <tissue evidence="1">Leaf</tissue>
    </source>
</reference>
<dbReference type="EMBL" id="CP093345">
    <property type="protein sequence ID" value="WOG91233.1"/>
    <property type="molecule type" value="Genomic_DNA"/>
</dbReference>
<gene>
    <name evidence="1" type="ORF">DCAR_0310481</name>
</gene>
<evidence type="ECO:0000313" key="1">
    <source>
        <dbReference type="EMBL" id="WOG91233.1"/>
    </source>
</evidence>
<dbReference type="Proteomes" id="UP000077755">
    <property type="component" value="Chromosome 3"/>
</dbReference>
<dbReference type="Gramene" id="KZN00514">
    <property type="protein sequence ID" value="KZN00514"/>
    <property type="gene ID" value="DCAR_009268"/>
</dbReference>
<organism evidence="1 2">
    <name type="scientific">Daucus carota subsp. sativus</name>
    <name type="common">Carrot</name>
    <dbReference type="NCBI Taxonomy" id="79200"/>
    <lineage>
        <taxon>Eukaryota</taxon>
        <taxon>Viridiplantae</taxon>
        <taxon>Streptophyta</taxon>
        <taxon>Embryophyta</taxon>
        <taxon>Tracheophyta</taxon>
        <taxon>Spermatophyta</taxon>
        <taxon>Magnoliopsida</taxon>
        <taxon>eudicotyledons</taxon>
        <taxon>Gunneridae</taxon>
        <taxon>Pentapetalae</taxon>
        <taxon>asterids</taxon>
        <taxon>campanulids</taxon>
        <taxon>Apiales</taxon>
        <taxon>Apiaceae</taxon>
        <taxon>Apioideae</taxon>
        <taxon>Scandiceae</taxon>
        <taxon>Daucinae</taxon>
        <taxon>Daucus</taxon>
        <taxon>Daucus sect. Daucus</taxon>
    </lineage>
</organism>
<dbReference type="AlphaFoldDB" id="A0A165ZWS3"/>
<accession>A0A165ZWS3</accession>
<proteinExistence type="predicted"/>
<reference evidence="1" key="2">
    <citation type="submission" date="2022-03" db="EMBL/GenBank/DDBJ databases">
        <title>Draft title - Genomic analysis of global carrot germplasm unveils the trajectory of domestication and the origin of high carotenoid orange carrot.</title>
        <authorList>
            <person name="Iorizzo M."/>
            <person name="Ellison S."/>
            <person name="Senalik D."/>
            <person name="Macko-Podgorni A."/>
            <person name="Grzebelus D."/>
            <person name="Bostan H."/>
            <person name="Rolling W."/>
            <person name="Curaba J."/>
            <person name="Simon P."/>
        </authorList>
    </citation>
    <scope>NUCLEOTIDE SEQUENCE</scope>
    <source>
        <tissue evidence="1">Leaf</tissue>
    </source>
</reference>
<protein>
    <submittedName>
        <fullName evidence="1">Uncharacterized protein</fullName>
    </submittedName>
</protein>
<sequence>MYATKQTRSQLKLAPDPSYNFTIFSAIFFRKLSSCQWINLQAVYKADIDDVGISKTSTVVFSLQ</sequence>
<evidence type="ECO:0000313" key="2">
    <source>
        <dbReference type="Proteomes" id="UP000077755"/>
    </source>
</evidence>